<evidence type="ECO:0000256" key="6">
    <source>
        <dbReference type="ARBA" id="ARBA00047942"/>
    </source>
</evidence>
<name>A0A1L9QL03_9CYAN</name>
<dbReference type="PANTHER" id="PTHR30481">
    <property type="entry name" value="DNA ADENINE METHYLASE"/>
    <property type="match status" value="1"/>
</dbReference>
<proteinExistence type="inferred from homology"/>
<comment type="similarity">
    <text evidence="1 8">Belongs to the N(4)/N(6)-methyltransferase family.</text>
</comment>
<dbReference type="PIRSF" id="PIRSF000398">
    <property type="entry name" value="M_m6A_EcoRV"/>
    <property type="match status" value="1"/>
</dbReference>
<dbReference type="EC" id="2.1.1.72" evidence="2 8"/>
<evidence type="ECO:0000313" key="11">
    <source>
        <dbReference type="Proteomes" id="UP000183940"/>
    </source>
</evidence>
<dbReference type="InterPro" id="IPR012263">
    <property type="entry name" value="M_m6A_EcoRV"/>
</dbReference>
<dbReference type="Gene3D" id="3.40.50.150">
    <property type="entry name" value="Vaccinia Virus protein VP39"/>
    <property type="match status" value="1"/>
</dbReference>
<dbReference type="InterPro" id="IPR029063">
    <property type="entry name" value="SAM-dependent_MTases_sf"/>
</dbReference>
<comment type="catalytic activity">
    <reaction evidence="6 8">
        <text>a 2'-deoxyadenosine in DNA + S-adenosyl-L-methionine = an N(6)-methyl-2'-deoxyadenosine in DNA + S-adenosyl-L-homocysteine + H(+)</text>
        <dbReference type="Rhea" id="RHEA:15197"/>
        <dbReference type="Rhea" id="RHEA-COMP:12418"/>
        <dbReference type="Rhea" id="RHEA-COMP:12419"/>
        <dbReference type="ChEBI" id="CHEBI:15378"/>
        <dbReference type="ChEBI" id="CHEBI:57856"/>
        <dbReference type="ChEBI" id="CHEBI:59789"/>
        <dbReference type="ChEBI" id="CHEBI:90615"/>
        <dbReference type="ChEBI" id="CHEBI:90616"/>
        <dbReference type="EC" id="2.1.1.72"/>
    </reaction>
</comment>
<organism evidence="10 11">
    <name type="scientific">Roseofilum reptotaenium AO1-A</name>
    <dbReference type="NCBI Taxonomy" id="1925591"/>
    <lineage>
        <taxon>Bacteria</taxon>
        <taxon>Bacillati</taxon>
        <taxon>Cyanobacteriota</taxon>
        <taxon>Cyanophyceae</taxon>
        <taxon>Desertifilales</taxon>
        <taxon>Desertifilaceae</taxon>
        <taxon>Roseofilum</taxon>
    </lineage>
</organism>
<dbReference type="NCBIfam" id="TIGR00571">
    <property type="entry name" value="dam"/>
    <property type="match status" value="1"/>
</dbReference>
<feature type="binding site" evidence="7">
    <location>
        <position position="34"/>
    </location>
    <ligand>
        <name>S-adenosyl-L-methionine</name>
        <dbReference type="ChEBI" id="CHEBI:59789"/>
    </ligand>
</feature>
<evidence type="ECO:0000256" key="5">
    <source>
        <dbReference type="ARBA" id="ARBA00022691"/>
    </source>
</evidence>
<feature type="binding site" evidence="7">
    <location>
        <position position="75"/>
    </location>
    <ligand>
        <name>S-adenosyl-L-methionine</name>
        <dbReference type="ChEBI" id="CHEBI:59789"/>
    </ligand>
</feature>
<dbReference type="GO" id="GO:1904047">
    <property type="term" value="F:S-adenosyl-L-methionine binding"/>
    <property type="evidence" value="ECO:0007669"/>
    <property type="project" value="TreeGrafter"/>
</dbReference>
<reference evidence="10" key="1">
    <citation type="submission" date="2016-10" db="EMBL/GenBank/DDBJ databases">
        <title>CRISPR-Cas defence system in Roseofilum reptotaenium: evidence of a bacteriophage-cyanobacterium arms race in the coral black band disease.</title>
        <authorList>
            <person name="Buerger P."/>
            <person name="Wood-Charlson E.M."/>
            <person name="Weynberg K.D."/>
            <person name="Willis B."/>
            <person name="Van Oppen M.J."/>
        </authorList>
    </citation>
    <scope>NUCLEOTIDE SEQUENCE [LARGE SCALE GENOMIC DNA]</scope>
    <source>
        <strain evidence="10">AO1-A</strain>
    </source>
</reference>
<dbReference type="SUPFAM" id="SSF53335">
    <property type="entry name" value="S-adenosyl-L-methionine-dependent methyltransferases"/>
    <property type="match status" value="1"/>
</dbReference>
<feature type="binding site" evidence="7">
    <location>
        <position position="207"/>
    </location>
    <ligand>
        <name>S-adenosyl-L-methionine</name>
        <dbReference type="ChEBI" id="CHEBI:59789"/>
    </ligand>
</feature>
<keyword evidence="5 8" id="KW-0949">S-adenosyl-L-methionine</keyword>
<dbReference type="AlphaFoldDB" id="A0A1L9QL03"/>
<dbReference type="PRINTS" id="PR00505">
    <property type="entry name" value="D12N6MTFRASE"/>
</dbReference>
<dbReference type="GO" id="GO:0043565">
    <property type="term" value="F:sequence-specific DNA binding"/>
    <property type="evidence" value="ECO:0007669"/>
    <property type="project" value="TreeGrafter"/>
</dbReference>
<evidence type="ECO:0000256" key="3">
    <source>
        <dbReference type="ARBA" id="ARBA00022603"/>
    </source>
</evidence>
<dbReference type="GO" id="GO:0006298">
    <property type="term" value="P:mismatch repair"/>
    <property type="evidence" value="ECO:0007669"/>
    <property type="project" value="TreeGrafter"/>
</dbReference>
<dbReference type="GO" id="GO:0009007">
    <property type="term" value="F:site-specific DNA-methyltransferase (adenine-specific) activity"/>
    <property type="evidence" value="ECO:0007669"/>
    <property type="project" value="UniProtKB-UniRule"/>
</dbReference>
<evidence type="ECO:0000256" key="4">
    <source>
        <dbReference type="ARBA" id="ARBA00022679"/>
    </source>
</evidence>
<dbReference type="InterPro" id="IPR002052">
    <property type="entry name" value="DNA_methylase_N6_adenine_CS"/>
</dbReference>
<evidence type="ECO:0000256" key="8">
    <source>
        <dbReference type="RuleBase" id="RU361257"/>
    </source>
</evidence>
<feature type="binding site" evidence="7">
    <location>
        <position position="30"/>
    </location>
    <ligand>
        <name>S-adenosyl-L-methionine</name>
        <dbReference type="ChEBI" id="CHEBI:59789"/>
    </ligand>
</feature>
<evidence type="ECO:0000256" key="1">
    <source>
        <dbReference type="ARBA" id="ARBA00006594"/>
    </source>
</evidence>
<dbReference type="PANTHER" id="PTHR30481:SF3">
    <property type="entry name" value="DNA ADENINE METHYLASE"/>
    <property type="match status" value="1"/>
</dbReference>
<accession>A0A1L9QL03</accession>
<evidence type="ECO:0000256" key="7">
    <source>
        <dbReference type="PIRSR" id="PIRSR000398-1"/>
    </source>
</evidence>
<dbReference type="GO" id="GO:0009307">
    <property type="term" value="P:DNA restriction-modification system"/>
    <property type="evidence" value="ECO:0007669"/>
    <property type="project" value="InterPro"/>
</dbReference>
<evidence type="ECO:0000313" key="10">
    <source>
        <dbReference type="EMBL" id="OJJ18381.1"/>
    </source>
</evidence>
<dbReference type="STRING" id="1925591.BI308_22375"/>
<keyword evidence="4 8" id="KW-0808">Transferase</keyword>
<dbReference type="Proteomes" id="UP000183940">
    <property type="component" value="Unassembled WGS sequence"/>
</dbReference>
<evidence type="ECO:0000256" key="9">
    <source>
        <dbReference type="SAM" id="MobiDB-lite"/>
    </source>
</evidence>
<dbReference type="Gene3D" id="1.10.1020.10">
    <property type="entry name" value="Adenine-specific Methyltransferase, Domain 2"/>
    <property type="match status" value="1"/>
</dbReference>
<feature type="region of interest" description="Disordered" evidence="9">
    <location>
        <begin position="1"/>
        <end position="20"/>
    </location>
</feature>
<keyword evidence="3 8" id="KW-0489">Methyltransferase</keyword>
<dbReference type="InterPro" id="IPR023095">
    <property type="entry name" value="Ade_MeTrfase_dom_2"/>
</dbReference>
<dbReference type="Pfam" id="PF02086">
    <property type="entry name" value="MethyltransfD12"/>
    <property type="match status" value="1"/>
</dbReference>
<keyword evidence="11" id="KW-1185">Reference proteome</keyword>
<sequence>MPQQAIAKSLDSQRRKGSSDNSLVQPFLKWAGGKRKLFPVIKKYIPQKYGQYYEPFIGAGAVLFSLQPAKSIINDTNPELINCYKIIRDDSDELLMACKEHERNNSKEYYYTLRSQDRCSTFKQLSPVERAARLIYLNKTCFNGLFRVNSKGQFNVPYGNYINPAIADPVTIKAVSAFLNRRSVRIYEGDFEDAVSTTKKGDLVYFDPPYYPISETSSFTGYSVDGFGQREQERLKLVCDRLSDQGCNVLISNSNAPLIRELYRDSRYEVVEVKASRAINAVGSKRGKILELLIYNKYECKPVEK</sequence>
<gene>
    <name evidence="10" type="ORF">BI308_22375</name>
</gene>
<dbReference type="PROSITE" id="PS00092">
    <property type="entry name" value="N6_MTASE"/>
    <property type="match status" value="1"/>
</dbReference>
<protein>
    <recommendedName>
        <fullName evidence="2 8">Site-specific DNA-methyltransferase (adenine-specific)</fullName>
        <ecNumber evidence="2 8">2.1.1.72</ecNumber>
    </recommendedName>
</protein>
<dbReference type="EMBL" id="MLAW01000056">
    <property type="protein sequence ID" value="OJJ18381.1"/>
    <property type="molecule type" value="Genomic_DNA"/>
</dbReference>
<evidence type="ECO:0000256" key="2">
    <source>
        <dbReference type="ARBA" id="ARBA00011900"/>
    </source>
</evidence>
<dbReference type="GO" id="GO:0032259">
    <property type="term" value="P:methylation"/>
    <property type="evidence" value="ECO:0007669"/>
    <property type="project" value="UniProtKB-KW"/>
</dbReference>
<dbReference type="InterPro" id="IPR012327">
    <property type="entry name" value="MeTrfase_D12"/>
</dbReference>
<comment type="caution">
    <text evidence="10">The sequence shown here is derived from an EMBL/GenBank/DDBJ whole genome shotgun (WGS) entry which is preliminary data.</text>
</comment>